<reference evidence="1 2" key="1">
    <citation type="submission" date="2016-03" db="EMBL/GenBank/DDBJ databases">
        <title>Draft genome sequence of Flavobacterium fryxellicola DSM 16209.</title>
        <authorList>
            <person name="Shin S.-K."/>
            <person name="Yi H."/>
        </authorList>
    </citation>
    <scope>NUCLEOTIDE SEQUENCE [LARGE SCALE GENOMIC DNA]</scope>
    <source>
        <strain evidence="1 2">DSM 16209</strain>
    </source>
</reference>
<accession>A0A162PD38</accession>
<evidence type="ECO:0000313" key="1">
    <source>
        <dbReference type="EMBL" id="OAB31310.1"/>
    </source>
</evidence>
<gene>
    <name evidence="1" type="ORF">FBFR_00265</name>
</gene>
<keyword evidence="2" id="KW-1185">Reference proteome</keyword>
<dbReference type="Proteomes" id="UP000077164">
    <property type="component" value="Unassembled WGS sequence"/>
</dbReference>
<dbReference type="EMBL" id="LVJE01000001">
    <property type="protein sequence ID" value="OAB31310.1"/>
    <property type="molecule type" value="Genomic_DNA"/>
</dbReference>
<sequence length="118" mass="13974">MQEIKQIYHNNLGTAFYWRKENDIVLDKVQLVFRETGFYFTKQELQLFKRCIEDSYQQNSSCDDCELKNKCHKFLLKTPCLQIDLAVSMDELNAVKDLIEGTLFKINLDEYLYGQGMN</sequence>
<name>A0A162PD38_9FLAO</name>
<protein>
    <submittedName>
        <fullName evidence="1">Uncharacterized protein</fullName>
    </submittedName>
</protein>
<organism evidence="1 2">
    <name type="scientific">Flavobacterium fryxellicola</name>
    <dbReference type="NCBI Taxonomy" id="249352"/>
    <lineage>
        <taxon>Bacteria</taxon>
        <taxon>Pseudomonadati</taxon>
        <taxon>Bacteroidota</taxon>
        <taxon>Flavobacteriia</taxon>
        <taxon>Flavobacteriales</taxon>
        <taxon>Flavobacteriaceae</taxon>
        <taxon>Flavobacterium</taxon>
    </lineage>
</organism>
<dbReference type="STRING" id="249352.SAMN05444395_101732"/>
<comment type="caution">
    <text evidence="1">The sequence shown here is derived from an EMBL/GenBank/DDBJ whole genome shotgun (WGS) entry which is preliminary data.</text>
</comment>
<evidence type="ECO:0000313" key="2">
    <source>
        <dbReference type="Proteomes" id="UP000077164"/>
    </source>
</evidence>
<proteinExistence type="predicted"/>
<dbReference type="RefSeq" id="WP_066075338.1">
    <property type="nucleotide sequence ID" value="NZ_FRDK01000001.1"/>
</dbReference>
<dbReference type="OrthoDB" id="1354274at2"/>
<dbReference type="AlphaFoldDB" id="A0A162PD38"/>